<feature type="region of interest" description="Disordered" evidence="4">
    <location>
        <begin position="1"/>
        <end position="25"/>
    </location>
</feature>
<dbReference type="PANTHER" id="PTHR33926">
    <property type="entry name" value="PROTEIN TIC 22, CHLOROPLASTIC"/>
    <property type="match status" value="1"/>
</dbReference>
<evidence type="ECO:0000256" key="3">
    <source>
        <dbReference type="ARBA" id="ARBA00022640"/>
    </source>
</evidence>
<feature type="compositionally biased region" description="Pro residues" evidence="4">
    <location>
        <begin position="49"/>
        <end position="58"/>
    </location>
</feature>
<feature type="compositionally biased region" description="Low complexity" evidence="4">
    <location>
        <begin position="66"/>
        <end position="82"/>
    </location>
</feature>
<organism evidence="5 6">
    <name type="scientific">Cuscuta europaea</name>
    <name type="common">European dodder</name>
    <dbReference type="NCBI Taxonomy" id="41803"/>
    <lineage>
        <taxon>Eukaryota</taxon>
        <taxon>Viridiplantae</taxon>
        <taxon>Streptophyta</taxon>
        <taxon>Embryophyta</taxon>
        <taxon>Tracheophyta</taxon>
        <taxon>Spermatophyta</taxon>
        <taxon>Magnoliopsida</taxon>
        <taxon>eudicotyledons</taxon>
        <taxon>Gunneridae</taxon>
        <taxon>Pentapetalae</taxon>
        <taxon>asterids</taxon>
        <taxon>lamiids</taxon>
        <taxon>Solanales</taxon>
        <taxon>Convolvulaceae</taxon>
        <taxon>Cuscuteae</taxon>
        <taxon>Cuscuta</taxon>
        <taxon>Cuscuta subgen. Cuscuta</taxon>
    </lineage>
</organism>
<protein>
    <recommendedName>
        <fullName evidence="7">Protein TIC 22-like, chloroplastic</fullName>
    </recommendedName>
</protein>
<evidence type="ECO:0000313" key="6">
    <source>
        <dbReference type="Proteomes" id="UP001152484"/>
    </source>
</evidence>
<dbReference type="AlphaFoldDB" id="A0A9P0ZQP9"/>
<sequence>MDFLKPKSPPSPSPPLTNSPSTPPFHLRLHQAFTSLQTNVCNFLQNALPHPPSPPPNKSPAWARLSNSGSSLIGGTSGSPARMGGGGRSSEGDGAMPTIAFEERFTGVLVYALSNRSQKFVLVSAGNSKASLGLFCFGEADATALLHQMECMDPSLQNSYQVVPVALKEVIQLKVDGMAFRLIPEASQVTNAIKERQRSGISDNTFTGVPVFQSESLVLRGENTRYRPLFFRKEDLEKFLSRASKEQNVFNPALKGDIQVAALEDIIQGMKDSSISTWNDVVFIPPGFDVSTSPPRIWHQGR</sequence>
<reference evidence="5" key="1">
    <citation type="submission" date="2022-07" db="EMBL/GenBank/DDBJ databases">
        <authorList>
            <person name="Macas J."/>
            <person name="Novak P."/>
            <person name="Neumann P."/>
        </authorList>
    </citation>
    <scope>NUCLEOTIDE SEQUENCE</scope>
</reference>
<feature type="region of interest" description="Disordered" evidence="4">
    <location>
        <begin position="45"/>
        <end position="95"/>
    </location>
</feature>
<dbReference type="GO" id="GO:0015031">
    <property type="term" value="P:protein transport"/>
    <property type="evidence" value="ECO:0007669"/>
    <property type="project" value="InterPro"/>
</dbReference>
<evidence type="ECO:0008006" key="7">
    <source>
        <dbReference type="Google" id="ProtNLM"/>
    </source>
</evidence>
<keyword evidence="6" id="KW-1185">Reference proteome</keyword>
<keyword evidence="2" id="KW-0150">Chloroplast</keyword>
<dbReference type="GO" id="GO:0009507">
    <property type="term" value="C:chloroplast"/>
    <property type="evidence" value="ECO:0007669"/>
    <property type="project" value="UniProtKB-SubCell"/>
</dbReference>
<dbReference type="Pfam" id="PF04278">
    <property type="entry name" value="Tic22"/>
    <property type="match status" value="1"/>
</dbReference>
<proteinExistence type="predicted"/>
<keyword evidence="3" id="KW-0934">Plastid</keyword>
<dbReference type="Gene3D" id="3.40.1350.100">
    <property type="match status" value="2"/>
</dbReference>
<evidence type="ECO:0000256" key="2">
    <source>
        <dbReference type="ARBA" id="ARBA00022528"/>
    </source>
</evidence>
<gene>
    <name evidence="5" type="ORF">CEURO_LOCUS18204</name>
</gene>
<evidence type="ECO:0000256" key="4">
    <source>
        <dbReference type="SAM" id="MobiDB-lite"/>
    </source>
</evidence>
<comment type="subcellular location">
    <subcellularLocation>
        <location evidence="1">Plastid</location>
        <location evidence="1">Chloroplast</location>
    </subcellularLocation>
</comment>
<evidence type="ECO:0000313" key="5">
    <source>
        <dbReference type="EMBL" id="CAH9108764.1"/>
    </source>
</evidence>
<name>A0A9P0ZQP9_CUSEU</name>
<dbReference type="PANTHER" id="PTHR33926:SF1">
    <property type="entry name" value="PROTEIN TIC 22-LIKE, CHLOROPLASTIC"/>
    <property type="match status" value="1"/>
</dbReference>
<evidence type="ECO:0000256" key="1">
    <source>
        <dbReference type="ARBA" id="ARBA00004229"/>
    </source>
</evidence>
<feature type="compositionally biased region" description="Pro residues" evidence="4">
    <location>
        <begin position="7"/>
        <end position="23"/>
    </location>
</feature>
<dbReference type="OrthoDB" id="196308at2759"/>
<dbReference type="InterPro" id="IPR007378">
    <property type="entry name" value="Tic22-like"/>
</dbReference>
<accession>A0A9P0ZQP9</accession>
<dbReference type="EMBL" id="CAMAPE010000052">
    <property type="protein sequence ID" value="CAH9108764.1"/>
    <property type="molecule type" value="Genomic_DNA"/>
</dbReference>
<dbReference type="Proteomes" id="UP001152484">
    <property type="component" value="Unassembled WGS sequence"/>
</dbReference>
<comment type="caution">
    <text evidence="5">The sequence shown here is derived from an EMBL/GenBank/DDBJ whole genome shotgun (WGS) entry which is preliminary data.</text>
</comment>